<dbReference type="STRING" id="23.BEL05_15535"/>
<sequence length="221" mass="24705">MVSRLTVPEAIRQLFDIDVATQSQLLKTKADSLVRNKLIKIETEQKTHRQAKYLAPGQMTVLFNALLLNAVFHDPKDVKRIFEDKSYRQECAKAVRVMFGESNSLMGIALSNLLAVEFADSLAGDFDLYTTKLPNPFSVLPQLALGKNQSLLHALLAQSAALEPADNILLAYLQGELDKAAEMATLMDTDNEAVTQLKLHIERTLREAAEFGDLLEQFRKM</sequence>
<dbReference type="Proteomes" id="UP000095230">
    <property type="component" value="Unassembled WGS sequence"/>
</dbReference>
<proteinExistence type="predicted"/>
<dbReference type="EMBL" id="MCBT01000033">
    <property type="protein sequence ID" value="OEG73861.1"/>
    <property type="molecule type" value="Genomic_DNA"/>
</dbReference>
<evidence type="ECO:0000313" key="1">
    <source>
        <dbReference type="EMBL" id="OEG73861.1"/>
    </source>
</evidence>
<name>A0A1E5ITD0_SHECO</name>
<comment type="caution">
    <text evidence="1">The sequence shown here is derived from an EMBL/GenBank/DDBJ whole genome shotgun (WGS) entry which is preliminary data.</text>
</comment>
<reference evidence="1 2" key="1">
    <citation type="submission" date="2016-07" db="EMBL/GenBank/DDBJ databases">
        <title>Whole-genome of two Shewanella species isolated from a digestive organ of sea cucumber Apostichopus japonicus Selenka 1867.</title>
        <authorList>
            <person name="Hong H.-H."/>
            <person name="Choi H."/>
            <person name="Cheon S."/>
            <person name="Oh J.-S."/>
            <person name="Lee H.-G."/>
            <person name="Park C."/>
        </authorList>
    </citation>
    <scope>NUCLEOTIDE SEQUENCE [LARGE SCALE GENOMIC DNA]</scope>
    <source>
        <strain evidence="1 2">CSB03KR</strain>
    </source>
</reference>
<organism evidence="1 2">
    <name type="scientific">Shewanella colwelliana</name>
    <name type="common">Alteromonas colwelliana</name>
    <dbReference type="NCBI Taxonomy" id="23"/>
    <lineage>
        <taxon>Bacteria</taxon>
        <taxon>Pseudomonadati</taxon>
        <taxon>Pseudomonadota</taxon>
        <taxon>Gammaproteobacteria</taxon>
        <taxon>Alteromonadales</taxon>
        <taxon>Shewanellaceae</taxon>
        <taxon>Shewanella</taxon>
    </lineage>
</organism>
<accession>A0A1E5ITD0</accession>
<protein>
    <submittedName>
        <fullName evidence="1">Uncharacterized protein</fullName>
    </submittedName>
</protein>
<evidence type="ECO:0000313" key="2">
    <source>
        <dbReference type="Proteomes" id="UP000095230"/>
    </source>
</evidence>
<gene>
    <name evidence="1" type="ORF">BEL05_15535</name>
</gene>
<dbReference type="AlphaFoldDB" id="A0A1E5ITD0"/>